<keyword evidence="8" id="KW-1185">Reference proteome</keyword>
<dbReference type="Proteomes" id="UP000652176">
    <property type="component" value="Unassembled WGS sequence"/>
</dbReference>
<evidence type="ECO:0000256" key="2">
    <source>
        <dbReference type="ARBA" id="ARBA00023015"/>
    </source>
</evidence>
<evidence type="ECO:0000256" key="3">
    <source>
        <dbReference type="ARBA" id="ARBA00023082"/>
    </source>
</evidence>
<dbReference type="InterPro" id="IPR013325">
    <property type="entry name" value="RNA_pol_sigma_r2"/>
</dbReference>
<dbReference type="PANTHER" id="PTHR43133:SF63">
    <property type="entry name" value="RNA POLYMERASE SIGMA FACTOR FECI-RELATED"/>
    <property type="match status" value="1"/>
</dbReference>
<dbReference type="InterPro" id="IPR036388">
    <property type="entry name" value="WH-like_DNA-bd_sf"/>
</dbReference>
<dbReference type="NCBIfam" id="TIGR02937">
    <property type="entry name" value="sigma70-ECF"/>
    <property type="match status" value="1"/>
</dbReference>
<evidence type="ECO:0000256" key="4">
    <source>
        <dbReference type="ARBA" id="ARBA00023163"/>
    </source>
</evidence>
<dbReference type="InterPro" id="IPR013249">
    <property type="entry name" value="RNA_pol_sigma70_r4_t2"/>
</dbReference>
<evidence type="ECO:0000313" key="8">
    <source>
        <dbReference type="Proteomes" id="UP000652176"/>
    </source>
</evidence>
<keyword evidence="3" id="KW-0731">Sigma factor</keyword>
<dbReference type="Gene3D" id="1.10.10.10">
    <property type="entry name" value="Winged helix-like DNA-binding domain superfamily/Winged helix DNA-binding domain"/>
    <property type="match status" value="1"/>
</dbReference>
<dbReference type="Pfam" id="PF04542">
    <property type="entry name" value="Sigma70_r2"/>
    <property type="match status" value="1"/>
</dbReference>
<evidence type="ECO:0000313" key="7">
    <source>
        <dbReference type="EMBL" id="MBD9354346.1"/>
    </source>
</evidence>
<sequence>MFKFSPDFATDLIQQHRDELLGFLSHRVSCPDTAADILQDAFFRLTQFESDDQIHNPRAFLYKIVDNLAIDHLRKSQREQARHADEEELLDHADAAPGVERQLYSQQQLEHLKQAISELPPRCREVFILHKFKHNTYSEIMRELGIAENTVLKHIVKALEHCRRRMRELEADGGNQA</sequence>
<dbReference type="Pfam" id="PF08281">
    <property type="entry name" value="Sigma70_r4_2"/>
    <property type="match status" value="1"/>
</dbReference>
<dbReference type="SUPFAM" id="SSF88659">
    <property type="entry name" value="Sigma3 and sigma4 domains of RNA polymerase sigma factors"/>
    <property type="match status" value="1"/>
</dbReference>
<evidence type="ECO:0000259" key="6">
    <source>
        <dbReference type="Pfam" id="PF08281"/>
    </source>
</evidence>
<evidence type="ECO:0000256" key="1">
    <source>
        <dbReference type="ARBA" id="ARBA00010641"/>
    </source>
</evidence>
<evidence type="ECO:0000259" key="5">
    <source>
        <dbReference type="Pfam" id="PF04542"/>
    </source>
</evidence>
<dbReference type="InterPro" id="IPR039425">
    <property type="entry name" value="RNA_pol_sigma-70-like"/>
</dbReference>
<gene>
    <name evidence="7" type="ORF">IE877_00325</name>
</gene>
<proteinExistence type="inferred from homology"/>
<reference evidence="7 8" key="1">
    <citation type="submission" date="2020-09" db="EMBL/GenBank/DDBJ databases">
        <title>Methylomonas albis sp. nov. and Methylomonas fluvii sp. nov.: Two cold-adapted methanotrophs from the River Elbe and an amended description of Methylovulum psychrotolerans strain Eb1.</title>
        <authorList>
            <person name="Bussmann I.K."/>
            <person name="Klings K.-W."/>
            <person name="Warnstedt J."/>
            <person name="Hoppert M."/>
            <person name="Saborowski A."/>
            <person name="Horn F."/>
            <person name="Liebner S."/>
        </authorList>
    </citation>
    <scope>NUCLEOTIDE SEQUENCE [LARGE SCALE GENOMIC DNA]</scope>
    <source>
        <strain evidence="7 8">EbA</strain>
    </source>
</reference>
<comment type="caution">
    <text evidence="7">The sequence shown here is derived from an EMBL/GenBank/DDBJ whole genome shotgun (WGS) entry which is preliminary data.</text>
</comment>
<dbReference type="InterPro" id="IPR007627">
    <property type="entry name" value="RNA_pol_sigma70_r2"/>
</dbReference>
<dbReference type="PANTHER" id="PTHR43133">
    <property type="entry name" value="RNA POLYMERASE ECF-TYPE SIGMA FACTO"/>
    <property type="match status" value="1"/>
</dbReference>
<feature type="domain" description="RNA polymerase sigma-70 region 2" evidence="5">
    <location>
        <begin position="12"/>
        <end position="78"/>
    </location>
</feature>
<protein>
    <submittedName>
        <fullName evidence="7">RNA polymerase sigma factor</fullName>
    </submittedName>
</protein>
<dbReference type="CDD" id="cd06171">
    <property type="entry name" value="Sigma70_r4"/>
    <property type="match status" value="1"/>
</dbReference>
<dbReference type="Gene3D" id="1.10.1740.10">
    <property type="match status" value="1"/>
</dbReference>
<dbReference type="InterPro" id="IPR013324">
    <property type="entry name" value="RNA_pol_sigma_r3/r4-like"/>
</dbReference>
<feature type="domain" description="RNA polymerase sigma factor 70 region 4 type 2" evidence="6">
    <location>
        <begin position="112"/>
        <end position="162"/>
    </location>
</feature>
<dbReference type="EMBL" id="JACXSS010000001">
    <property type="protein sequence ID" value="MBD9354346.1"/>
    <property type="molecule type" value="Genomic_DNA"/>
</dbReference>
<comment type="similarity">
    <text evidence="1">Belongs to the sigma-70 factor family. ECF subfamily.</text>
</comment>
<dbReference type="SUPFAM" id="SSF88946">
    <property type="entry name" value="Sigma2 domain of RNA polymerase sigma factors"/>
    <property type="match status" value="1"/>
</dbReference>
<organism evidence="7 8">
    <name type="scientific">Methylomonas albis</name>
    <dbReference type="NCBI Taxonomy" id="1854563"/>
    <lineage>
        <taxon>Bacteria</taxon>
        <taxon>Pseudomonadati</taxon>
        <taxon>Pseudomonadota</taxon>
        <taxon>Gammaproteobacteria</taxon>
        <taxon>Methylococcales</taxon>
        <taxon>Methylococcaceae</taxon>
        <taxon>Methylomonas</taxon>
    </lineage>
</organism>
<accession>A0ABR9CUF2</accession>
<dbReference type="RefSeq" id="WP_192372176.1">
    <property type="nucleotide sequence ID" value="NZ_CAJHIV010000001.1"/>
</dbReference>
<dbReference type="InterPro" id="IPR014284">
    <property type="entry name" value="RNA_pol_sigma-70_dom"/>
</dbReference>
<keyword evidence="2" id="KW-0805">Transcription regulation</keyword>
<keyword evidence="4" id="KW-0804">Transcription</keyword>
<name>A0ABR9CUF2_9GAMM</name>